<evidence type="ECO:0000313" key="2">
    <source>
        <dbReference type="Proteomes" id="UP000094487"/>
    </source>
</evidence>
<reference evidence="1 2" key="1">
    <citation type="submission" date="2016-08" db="EMBL/GenBank/DDBJ databases">
        <title>Draft genome of the agarase producing Sphingomonas sp. MCT13.</title>
        <authorList>
            <person name="D'Andrea M.M."/>
            <person name="Rossolini G.M."/>
            <person name="Thaller M.C."/>
        </authorList>
    </citation>
    <scope>NUCLEOTIDE SEQUENCE [LARGE SCALE GENOMIC DNA]</scope>
    <source>
        <strain evidence="1 2">MCT13</strain>
    </source>
</reference>
<comment type="caution">
    <text evidence="1">The sequence shown here is derived from an EMBL/GenBank/DDBJ whole genome shotgun (WGS) entry which is preliminary data.</text>
</comment>
<accession>A0A1E3M0I6</accession>
<dbReference type="EMBL" id="MDDS01000011">
    <property type="protein sequence ID" value="ODP38865.1"/>
    <property type="molecule type" value="Genomic_DNA"/>
</dbReference>
<proteinExistence type="predicted"/>
<evidence type="ECO:0000313" key="1">
    <source>
        <dbReference type="EMBL" id="ODP38865.1"/>
    </source>
</evidence>
<organism evidence="1 2">
    <name type="scientific">Sphingomonas turrisvirgatae</name>
    <dbReference type="NCBI Taxonomy" id="1888892"/>
    <lineage>
        <taxon>Bacteria</taxon>
        <taxon>Pseudomonadati</taxon>
        <taxon>Pseudomonadota</taxon>
        <taxon>Alphaproteobacteria</taxon>
        <taxon>Sphingomonadales</taxon>
        <taxon>Sphingomonadaceae</taxon>
        <taxon>Sphingomonas</taxon>
    </lineage>
</organism>
<dbReference type="AlphaFoldDB" id="A0A1E3M0I6"/>
<keyword evidence="2" id="KW-1185">Reference proteome</keyword>
<sequence length="72" mass="7717">MPLFKTMGAGGNPTWIDAAEIVALESMYSDRTLHGEAENAKLLTRAYLRSGATIELDAEIEALAQRIGVPGL</sequence>
<dbReference type="RefSeq" id="WP_069319469.1">
    <property type="nucleotide sequence ID" value="NZ_MDDS01000011.1"/>
</dbReference>
<dbReference type="Proteomes" id="UP000094487">
    <property type="component" value="Unassembled WGS sequence"/>
</dbReference>
<name>A0A1E3M0I6_9SPHN</name>
<protein>
    <submittedName>
        <fullName evidence="1">Uncharacterized protein</fullName>
    </submittedName>
</protein>
<gene>
    <name evidence="1" type="ORF">BFL28_13160</name>
</gene>